<dbReference type="OrthoDB" id="3249502at2"/>
<proteinExistence type="predicted"/>
<dbReference type="InterPro" id="IPR002797">
    <property type="entry name" value="Polysacc_synth"/>
</dbReference>
<comment type="caution">
    <text evidence="7">The sequence shown here is derived from an EMBL/GenBank/DDBJ whole genome shotgun (WGS) entry which is preliminary data.</text>
</comment>
<feature type="transmembrane region" description="Helical" evidence="6">
    <location>
        <begin position="287"/>
        <end position="305"/>
    </location>
</feature>
<dbReference type="AlphaFoldDB" id="A0A318Y1Y0"/>
<dbReference type="PANTHER" id="PTHR30250:SF11">
    <property type="entry name" value="O-ANTIGEN TRANSPORTER-RELATED"/>
    <property type="match status" value="1"/>
</dbReference>
<evidence type="ECO:0000256" key="3">
    <source>
        <dbReference type="ARBA" id="ARBA00022692"/>
    </source>
</evidence>
<feature type="transmembrane region" description="Helical" evidence="6">
    <location>
        <begin position="317"/>
        <end position="340"/>
    </location>
</feature>
<name>A0A318Y1Y0_9FIRM</name>
<dbReference type="RefSeq" id="WP_110460760.1">
    <property type="nucleotide sequence ID" value="NZ_QKMR01000003.1"/>
</dbReference>
<feature type="transmembrane region" description="Helical" evidence="6">
    <location>
        <begin position="378"/>
        <end position="397"/>
    </location>
</feature>
<dbReference type="Pfam" id="PF01943">
    <property type="entry name" value="Polysacc_synt"/>
    <property type="match status" value="1"/>
</dbReference>
<feature type="transmembrane region" description="Helical" evidence="6">
    <location>
        <begin position="432"/>
        <end position="450"/>
    </location>
</feature>
<keyword evidence="8" id="KW-1185">Reference proteome</keyword>
<feature type="transmembrane region" description="Helical" evidence="6">
    <location>
        <begin position="409"/>
        <end position="426"/>
    </location>
</feature>
<evidence type="ECO:0000256" key="5">
    <source>
        <dbReference type="ARBA" id="ARBA00023136"/>
    </source>
</evidence>
<organism evidence="7 8">
    <name type="scientific">Ruminiclostridium sufflavum DSM 19573</name>
    <dbReference type="NCBI Taxonomy" id="1121337"/>
    <lineage>
        <taxon>Bacteria</taxon>
        <taxon>Bacillati</taxon>
        <taxon>Bacillota</taxon>
        <taxon>Clostridia</taxon>
        <taxon>Eubacteriales</taxon>
        <taxon>Oscillospiraceae</taxon>
        <taxon>Ruminiclostridium</taxon>
    </lineage>
</organism>
<keyword evidence="2" id="KW-1003">Cell membrane</keyword>
<dbReference type="Proteomes" id="UP000248132">
    <property type="component" value="Unassembled WGS sequence"/>
</dbReference>
<feature type="transmembrane region" description="Helical" evidence="6">
    <location>
        <begin position="110"/>
        <end position="130"/>
    </location>
</feature>
<feature type="transmembrane region" description="Helical" evidence="6">
    <location>
        <begin position="352"/>
        <end position="372"/>
    </location>
</feature>
<feature type="transmembrane region" description="Helical" evidence="6">
    <location>
        <begin position="142"/>
        <end position="164"/>
    </location>
</feature>
<keyword evidence="3 6" id="KW-0812">Transmembrane</keyword>
<feature type="transmembrane region" description="Helical" evidence="6">
    <location>
        <begin position="82"/>
        <end position="104"/>
    </location>
</feature>
<comment type="subcellular location">
    <subcellularLocation>
        <location evidence="1">Cell membrane</location>
        <topology evidence="1">Multi-pass membrane protein</topology>
    </subcellularLocation>
</comment>
<dbReference type="GO" id="GO:0005886">
    <property type="term" value="C:plasma membrane"/>
    <property type="evidence" value="ECO:0007669"/>
    <property type="project" value="UniProtKB-SubCell"/>
</dbReference>
<evidence type="ECO:0000256" key="4">
    <source>
        <dbReference type="ARBA" id="ARBA00022989"/>
    </source>
</evidence>
<evidence type="ECO:0000256" key="1">
    <source>
        <dbReference type="ARBA" id="ARBA00004651"/>
    </source>
</evidence>
<evidence type="ECO:0000313" key="8">
    <source>
        <dbReference type="Proteomes" id="UP000248132"/>
    </source>
</evidence>
<dbReference type="InterPro" id="IPR050833">
    <property type="entry name" value="Poly_Biosynth_Transport"/>
</dbReference>
<evidence type="ECO:0000256" key="6">
    <source>
        <dbReference type="SAM" id="Phobius"/>
    </source>
</evidence>
<reference evidence="7 8" key="1">
    <citation type="submission" date="2018-06" db="EMBL/GenBank/DDBJ databases">
        <title>Genomic Encyclopedia of Type Strains, Phase I: the one thousand microbial genomes (KMG-I) project.</title>
        <authorList>
            <person name="Kyrpides N."/>
        </authorList>
    </citation>
    <scope>NUCLEOTIDE SEQUENCE [LARGE SCALE GENOMIC DNA]</scope>
    <source>
        <strain evidence="7 8">DSM 19573</strain>
    </source>
</reference>
<feature type="transmembrane region" description="Helical" evidence="6">
    <location>
        <begin position="170"/>
        <end position="188"/>
    </location>
</feature>
<sequence>MSSGKRMIKTTAVYFAGNFASKLLMFFLLPVYAAYLNTDSFGTVDLIISTLPLIAPVFTLQSTESVFRFICGEEDEAEIKKGITNALGIFVFGIAAFTVLYIPIARTVKYSYSFLLYMYFVLTYIGIFFQQVARGVKKHKEYAVAGVLTTIIQAALNIILIVYFKMQAESLLISAGAASLAITVFLVFKSKIWRYIDIKLINKVEIKSQLRYGIPLIPNQICWWANSAFCKYVLLYFWGSGNTGVFAFANKFPNFIVAVNSIIILAFVENLILEYKSPGCNQFFSKWFKLFLILQIILVAMLLPITKVYNTLTISPAYSAAAAYIPILYISSLFSALASMIGSIYTASMKTVYAFTTTLVSAAANVVFGVLLIPGLGIYGVCMANLISSVVLLAVRISTVKKIMPVRLNLLEICPAIILLAITFAGYYLFNIYLQAIPLLIIIAFILVKYKNEMNLIMGLLKKKIGNISAHT</sequence>
<dbReference type="PANTHER" id="PTHR30250">
    <property type="entry name" value="PST FAMILY PREDICTED COLANIC ACID TRANSPORTER"/>
    <property type="match status" value="1"/>
</dbReference>
<protein>
    <submittedName>
        <fullName evidence="7">O-antigen/teichoic acid export membrane protein</fullName>
    </submittedName>
</protein>
<feature type="transmembrane region" description="Helical" evidence="6">
    <location>
        <begin position="12"/>
        <end position="35"/>
    </location>
</feature>
<gene>
    <name evidence="7" type="ORF">LY28_00688</name>
</gene>
<accession>A0A318Y1Y0</accession>
<keyword evidence="5 6" id="KW-0472">Membrane</keyword>
<keyword evidence="4 6" id="KW-1133">Transmembrane helix</keyword>
<dbReference type="EMBL" id="QKMR01000003">
    <property type="protein sequence ID" value="PYG89469.1"/>
    <property type="molecule type" value="Genomic_DNA"/>
</dbReference>
<evidence type="ECO:0000256" key="2">
    <source>
        <dbReference type="ARBA" id="ARBA00022475"/>
    </source>
</evidence>
<feature type="transmembrane region" description="Helical" evidence="6">
    <location>
        <begin position="255"/>
        <end position="275"/>
    </location>
</feature>
<evidence type="ECO:0000313" key="7">
    <source>
        <dbReference type="EMBL" id="PYG89469.1"/>
    </source>
</evidence>